<dbReference type="OrthoDB" id="6350391at2759"/>
<gene>
    <name evidence="2" type="ORF">CAPTEDRAFT_201789</name>
</gene>
<dbReference type="InterPro" id="IPR050373">
    <property type="entry name" value="Fibrinogen_C-term_domain"/>
</dbReference>
<dbReference type="InterPro" id="IPR002181">
    <property type="entry name" value="Fibrinogen_a/b/g_C_dom"/>
</dbReference>
<dbReference type="NCBIfam" id="NF040941">
    <property type="entry name" value="GGGWT_bact"/>
    <property type="match status" value="1"/>
</dbReference>
<dbReference type="PROSITE" id="PS51406">
    <property type="entry name" value="FIBRINOGEN_C_2"/>
    <property type="match status" value="1"/>
</dbReference>
<dbReference type="STRING" id="283909.R7U534"/>
<evidence type="ECO:0000313" key="2">
    <source>
        <dbReference type="EMBL" id="ELU01079.1"/>
    </source>
</evidence>
<dbReference type="Pfam" id="PF00147">
    <property type="entry name" value="Fibrinogen_C"/>
    <property type="match status" value="1"/>
</dbReference>
<dbReference type="EnsemblMetazoa" id="CapteT201789">
    <property type="protein sequence ID" value="CapteP201789"/>
    <property type="gene ID" value="CapteG201789"/>
</dbReference>
<dbReference type="Gene3D" id="3.90.215.10">
    <property type="entry name" value="Gamma Fibrinogen, chain A, domain 1"/>
    <property type="match status" value="1"/>
</dbReference>
<dbReference type="InterPro" id="IPR014716">
    <property type="entry name" value="Fibrinogen_a/b/g_C_1"/>
</dbReference>
<accession>R7U534</accession>
<organism evidence="2">
    <name type="scientific">Capitella teleta</name>
    <name type="common">Polychaete worm</name>
    <dbReference type="NCBI Taxonomy" id="283909"/>
    <lineage>
        <taxon>Eukaryota</taxon>
        <taxon>Metazoa</taxon>
        <taxon>Spiralia</taxon>
        <taxon>Lophotrochozoa</taxon>
        <taxon>Annelida</taxon>
        <taxon>Polychaeta</taxon>
        <taxon>Sedentaria</taxon>
        <taxon>Scolecida</taxon>
        <taxon>Capitellidae</taxon>
        <taxon>Capitella</taxon>
    </lineage>
</organism>
<dbReference type="Proteomes" id="UP000014760">
    <property type="component" value="Unassembled WGS sequence"/>
</dbReference>
<dbReference type="PANTHER" id="PTHR19143">
    <property type="entry name" value="FIBRINOGEN/TENASCIN/ANGIOPOEITIN"/>
    <property type="match status" value="1"/>
</dbReference>
<reference evidence="4" key="1">
    <citation type="submission" date="2012-12" db="EMBL/GenBank/DDBJ databases">
        <authorList>
            <person name="Hellsten U."/>
            <person name="Grimwood J."/>
            <person name="Chapman J.A."/>
            <person name="Shapiro H."/>
            <person name="Aerts A."/>
            <person name="Otillar R.P."/>
            <person name="Terry A.Y."/>
            <person name="Boore J.L."/>
            <person name="Simakov O."/>
            <person name="Marletaz F."/>
            <person name="Cho S.-J."/>
            <person name="Edsinger-Gonzales E."/>
            <person name="Havlak P."/>
            <person name="Kuo D.-H."/>
            <person name="Larsson T."/>
            <person name="Lv J."/>
            <person name="Arendt D."/>
            <person name="Savage R."/>
            <person name="Osoegawa K."/>
            <person name="de Jong P."/>
            <person name="Lindberg D.R."/>
            <person name="Seaver E.C."/>
            <person name="Weisblat D.A."/>
            <person name="Putnam N.H."/>
            <person name="Grigoriev I.V."/>
            <person name="Rokhsar D.S."/>
        </authorList>
    </citation>
    <scope>NUCLEOTIDE SEQUENCE</scope>
    <source>
        <strain evidence="4">I ESC-2004</strain>
    </source>
</reference>
<keyword evidence="4" id="KW-1185">Reference proteome</keyword>
<reference evidence="2 4" key="2">
    <citation type="journal article" date="2013" name="Nature">
        <title>Insights into bilaterian evolution from three spiralian genomes.</title>
        <authorList>
            <person name="Simakov O."/>
            <person name="Marletaz F."/>
            <person name="Cho S.J."/>
            <person name="Edsinger-Gonzales E."/>
            <person name="Havlak P."/>
            <person name="Hellsten U."/>
            <person name="Kuo D.H."/>
            <person name="Larsson T."/>
            <person name="Lv J."/>
            <person name="Arendt D."/>
            <person name="Savage R."/>
            <person name="Osoegawa K."/>
            <person name="de Jong P."/>
            <person name="Grimwood J."/>
            <person name="Chapman J.A."/>
            <person name="Shapiro H."/>
            <person name="Aerts A."/>
            <person name="Otillar R.P."/>
            <person name="Terry A.Y."/>
            <person name="Boore J.L."/>
            <person name="Grigoriev I.V."/>
            <person name="Lindberg D.R."/>
            <person name="Seaver E.C."/>
            <person name="Weisblat D.A."/>
            <person name="Putnam N.H."/>
            <person name="Rokhsar D.S."/>
        </authorList>
    </citation>
    <scope>NUCLEOTIDE SEQUENCE</scope>
    <source>
        <strain evidence="2 4">I ESC-2004</strain>
    </source>
</reference>
<sequence length="216" mass="24963">MWPTIEIGIKDQISAHSIGSNDQSALAMFAQLSSAEKLMLEEQTDKSTSTETPCINVASVLQMQRRSWPLRPVLWRRLLVRQWNPPLTTKLTYNCTSKQEEERTVLIFIWSVIPERLVYDYKVMQSDDPRIIQYALRSACGVYTIDIQGGADMRVYCDMTTDGSGWLVSHYVHEVFQGCQDGSQDFYLNWNEYAAGFGDLNREFWLGCCNRSNWMF</sequence>
<evidence type="ECO:0000259" key="1">
    <source>
        <dbReference type="PROSITE" id="PS51406"/>
    </source>
</evidence>
<evidence type="ECO:0000313" key="3">
    <source>
        <dbReference type="EnsemblMetazoa" id="CapteP201789"/>
    </source>
</evidence>
<feature type="domain" description="Fibrinogen C-terminal" evidence="1">
    <location>
        <begin position="123"/>
        <end position="216"/>
    </location>
</feature>
<evidence type="ECO:0000313" key="4">
    <source>
        <dbReference type="Proteomes" id="UP000014760"/>
    </source>
</evidence>
<dbReference type="AlphaFoldDB" id="R7U534"/>
<dbReference type="GO" id="GO:0005615">
    <property type="term" value="C:extracellular space"/>
    <property type="evidence" value="ECO:0007669"/>
    <property type="project" value="TreeGrafter"/>
</dbReference>
<protein>
    <recommendedName>
        <fullName evidence="1">Fibrinogen C-terminal domain-containing protein</fullName>
    </recommendedName>
</protein>
<dbReference type="HOGENOM" id="CLU_1278698_0_0_1"/>
<dbReference type="EMBL" id="KB305379">
    <property type="protein sequence ID" value="ELU01079.1"/>
    <property type="molecule type" value="Genomic_DNA"/>
</dbReference>
<proteinExistence type="predicted"/>
<dbReference type="InterPro" id="IPR036056">
    <property type="entry name" value="Fibrinogen-like_C"/>
</dbReference>
<dbReference type="SUPFAM" id="SSF56496">
    <property type="entry name" value="Fibrinogen C-terminal domain-like"/>
    <property type="match status" value="1"/>
</dbReference>
<name>R7U534_CAPTE</name>
<dbReference type="EMBL" id="AMQN01009424">
    <property type="status" value="NOT_ANNOTATED_CDS"/>
    <property type="molecule type" value="Genomic_DNA"/>
</dbReference>
<reference evidence="3" key="3">
    <citation type="submission" date="2015-06" db="UniProtKB">
        <authorList>
            <consortium name="EnsemblMetazoa"/>
        </authorList>
    </citation>
    <scope>IDENTIFICATION</scope>
</reference>
<dbReference type="PANTHER" id="PTHR19143:SF458">
    <property type="entry name" value="FIBRINOGEN C-TERMINAL DOMAIN-CONTAINING PROTEIN-RELATED"/>
    <property type="match status" value="1"/>
</dbReference>